<reference evidence="2" key="1">
    <citation type="submission" date="2019-11" db="EMBL/GenBank/DDBJ databases">
        <title>Bipolaris sorokiniana Genome sequencing.</title>
        <authorList>
            <person name="Wang H."/>
        </authorList>
    </citation>
    <scope>NUCLEOTIDE SEQUENCE</scope>
</reference>
<evidence type="ECO:0000313" key="2">
    <source>
        <dbReference type="EMBL" id="KAF5850087.1"/>
    </source>
</evidence>
<feature type="region of interest" description="Disordered" evidence="1">
    <location>
        <begin position="141"/>
        <end position="170"/>
    </location>
</feature>
<name>A0A8H5ZIW7_COCSA</name>
<organism evidence="2 3">
    <name type="scientific">Cochliobolus sativus</name>
    <name type="common">Common root rot and spot blotch fungus</name>
    <name type="synonym">Bipolaris sorokiniana</name>
    <dbReference type="NCBI Taxonomy" id="45130"/>
    <lineage>
        <taxon>Eukaryota</taxon>
        <taxon>Fungi</taxon>
        <taxon>Dikarya</taxon>
        <taxon>Ascomycota</taxon>
        <taxon>Pezizomycotina</taxon>
        <taxon>Dothideomycetes</taxon>
        <taxon>Pleosporomycetidae</taxon>
        <taxon>Pleosporales</taxon>
        <taxon>Pleosporineae</taxon>
        <taxon>Pleosporaceae</taxon>
        <taxon>Bipolaris</taxon>
    </lineage>
</organism>
<dbReference type="AlphaFoldDB" id="A0A8H5ZIW7"/>
<proteinExistence type="predicted"/>
<dbReference type="Proteomes" id="UP000624244">
    <property type="component" value="Unassembled WGS sequence"/>
</dbReference>
<comment type="caution">
    <text evidence="2">The sequence shown here is derived from an EMBL/GenBank/DDBJ whole genome shotgun (WGS) entry which is preliminary data.</text>
</comment>
<evidence type="ECO:0000313" key="3">
    <source>
        <dbReference type="Proteomes" id="UP000624244"/>
    </source>
</evidence>
<accession>A0A8H5ZIW7</accession>
<sequence>MADQRDIDIRFTRAFNSAKALHDDDLLDECVANARELLEDPAIPHYHPMKTLLLLGSALEVLNEAFHCWEESDALWKLIRSWHPEGQNSDVDKVMAELAEALENEEPEDYDLEDDDFVIVHMHAGQVADTQAMIQRMEINEDGVDMDSGGEKRELGPGPARRRAATSRKTGGIYHALSSRFNGSRKRTRTGA</sequence>
<gene>
    <name evidence="2" type="ORF">GGP41_002334</name>
</gene>
<dbReference type="EMBL" id="WNKQ01000007">
    <property type="protein sequence ID" value="KAF5850087.1"/>
    <property type="molecule type" value="Genomic_DNA"/>
</dbReference>
<protein>
    <submittedName>
        <fullName evidence="2">Uncharacterized protein</fullName>
    </submittedName>
</protein>
<evidence type="ECO:0000256" key="1">
    <source>
        <dbReference type="SAM" id="MobiDB-lite"/>
    </source>
</evidence>